<feature type="domain" description="CMP/dCMP-type deaminase" evidence="5">
    <location>
        <begin position="168"/>
        <end position="321"/>
    </location>
</feature>
<comment type="similarity">
    <text evidence="3">Belongs to the cytidine and deoxycytidylate deaminase family. ADAT3 subfamily.</text>
</comment>
<sequence length="343" mass="34760">ALLSAALLSPAVVAISVYDPPGLKEALSPSSLPIPNLPTPGPASPFLSMGEGGPLPVLVGVAAPVLLRGETERLLRDLGRSRPLPPSLRHLKRVRGGPGGAAVLLCLEEELGGDGGEGGRPGGSRGWGGQWGLATHVPIAPGPPDATNAPMDMGSPSGGGARSDTEAAGDTSAMAAAVTAARRGARMGMVPSGAAVVDPVTGRVVATAWDRRRGGHPLGHAVMEVLAAVARGQRGGEGGGARAAQGVARRRGAQGGGGAGGYLCSGWDVYVTREPCVLCAMALLHARVRRVLFGVATPQGALVSRYGLHGLSALNHRFRVFGGVRERDCKRSQEGPPDTSTRS</sequence>
<comment type="cofactor">
    <cofactor evidence="1">
        <name>Zn(2+)</name>
        <dbReference type="ChEBI" id="CHEBI:29105"/>
    </cofactor>
</comment>
<evidence type="ECO:0000259" key="5">
    <source>
        <dbReference type="PROSITE" id="PS51747"/>
    </source>
</evidence>
<dbReference type="CDD" id="cd01285">
    <property type="entry name" value="nucleoside_deaminase"/>
    <property type="match status" value="1"/>
</dbReference>
<dbReference type="PROSITE" id="PS51747">
    <property type="entry name" value="CYT_DCMP_DEAMINASES_2"/>
    <property type="match status" value="1"/>
</dbReference>
<dbReference type="GeneTree" id="ENSGT00390000010706"/>
<dbReference type="PANTHER" id="PTHR11079">
    <property type="entry name" value="CYTOSINE DEAMINASE FAMILY MEMBER"/>
    <property type="match status" value="1"/>
</dbReference>
<evidence type="ECO:0000313" key="7">
    <source>
        <dbReference type="Proteomes" id="UP000000539"/>
    </source>
</evidence>
<organism evidence="6 7">
    <name type="scientific">Gallus gallus</name>
    <name type="common">Chicken</name>
    <dbReference type="NCBI Taxonomy" id="9031"/>
    <lineage>
        <taxon>Eukaryota</taxon>
        <taxon>Metazoa</taxon>
        <taxon>Chordata</taxon>
        <taxon>Craniata</taxon>
        <taxon>Vertebrata</taxon>
        <taxon>Euteleostomi</taxon>
        <taxon>Archelosauria</taxon>
        <taxon>Archosauria</taxon>
        <taxon>Dinosauria</taxon>
        <taxon>Saurischia</taxon>
        <taxon>Theropoda</taxon>
        <taxon>Coelurosauria</taxon>
        <taxon>Aves</taxon>
        <taxon>Neognathae</taxon>
        <taxon>Galloanserae</taxon>
        <taxon>Galliformes</taxon>
        <taxon>Phasianidae</taxon>
        <taxon>Phasianinae</taxon>
        <taxon>Gallus</taxon>
    </lineage>
</organism>
<dbReference type="GlyGen" id="A0A8V0XBB3">
    <property type="glycosylation" value="2 sites"/>
</dbReference>
<protein>
    <recommendedName>
        <fullName evidence="5">CMP/dCMP-type deaminase domain-containing protein</fullName>
    </recommendedName>
</protein>
<reference evidence="6" key="2">
    <citation type="submission" date="2025-09" db="UniProtKB">
        <authorList>
            <consortium name="Ensembl"/>
        </authorList>
    </citation>
    <scope>IDENTIFICATION</scope>
    <source>
        <strain evidence="6">broiler</strain>
    </source>
</reference>
<dbReference type="Gene3D" id="3.40.140.10">
    <property type="entry name" value="Cytidine Deaminase, domain 2"/>
    <property type="match status" value="1"/>
</dbReference>
<accession>A0A8V0XBB3</accession>
<feature type="region of interest" description="Disordered" evidence="4">
    <location>
        <begin position="143"/>
        <end position="168"/>
    </location>
</feature>
<evidence type="ECO:0000256" key="2">
    <source>
        <dbReference type="ARBA" id="ARBA00022694"/>
    </source>
</evidence>
<dbReference type="Proteomes" id="UP000000539">
    <property type="component" value="Unassembled WGS sequence"/>
</dbReference>
<dbReference type="GO" id="GO:0003824">
    <property type="term" value="F:catalytic activity"/>
    <property type="evidence" value="ECO:0007669"/>
    <property type="project" value="InterPro"/>
</dbReference>
<dbReference type="FunCoup" id="A0A8V0XBB3">
    <property type="interactions" value="9"/>
</dbReference>
<evidence type="ECO:0000256" key="1">
    <source>
        <dbReference type="ARBA" id="ARBA00001947"/>
    </source>
</evidence>
<dbReference type="InterPro" id="IPR016193">
    <property type="entry name" value="Cytidine_deaminase-like"/>
</dbReference>
<evidence type="ECO:0000313" key="6">
    <source>
        <dbReference type="Ensembl" id="ENSGALP00010002847.1"/>
    </source>
</evidence>
<dbReference type="InterPro" id="IPR002125">
    <property type="entry name" value="CMP_dCMP_dom"/>
</dbReference>
<keyword evidence="2" id="KW-0819">tRNA processing</keyword>
<dbReference type="GO" id="GO:0008033">
    <property type="term" value="P:tRNA processing"/>
    <property type="evidence" value="ECO:0007669"/>
    <property type="project" value="UniProtKB-KW"/>
</dbReference>
<dbReference type="PANTHER" id="PTHR11079:SF156">
    <property type="entry name" value="INACTIVE TRNA-SPECIFIC ADENOSINE DEAMINASE-LIKE PROTEIN 3-RELATED"/>
    <property type="match status" value="1"/>
</dbReference>
<evidence type="ECO:0000256" key="3">
    <source>
        <dbReference type="ARBA" id="ARBA00038160"/>
    </source>
</evidence>
<reference evidence="6" key="1">
    <citation type="submission" date="2025-08" db="UniProtKB">
        <authorList>
            <consortium name="Ensembl"/>
        </authorList>
    </citation>
    <scope>IDENTIFICATION</scope>
    <source>
        <strain evidence="6">broiler</strain>
    </source>
</reference>
<keyword evidence="7" id="KW-1185">Reference proteome</keyword>
<dbReference type="AlphaFoldDB" id="A0A8V0XBB3"/>
<dbReference type="Ensembl" id="ENSGALT00010004730.1">
    <property type="protein sequence ID" value="ENSGALP00010002847.1"/>
    <property type="gene ID" value="ENSGALG00010002098.1"/>
</dbReference>
<name>A0A8V0XBB3_CHICK</name>
<proteinExistence type="inferred from homology"/>
<evidence type="ECO:0000256" key="4">
    <source>
        <dbReference type="SAM" id="MobiDB-lite"/>
    </source>
</evidence>
<dbReference type="SUPFAM" id="SSF53927">
    <property type="entry name" value="Cytidine deaminase-like"/>
    <property type="match status" value="1"/>
</dbReference>
<dbReference type="Pfam" id="PF00383">
    <property type="entry name" value="dCMP_cyt_deam_1"/>
    <property type="match status" value="1"/>
</dbReference>